<reference evidence="2 3" key="1">
    <citation type="submission" date="2021-06" db="EMBL/GenBank/DDBJ databases">
        <title>Bacillus sp. RD4P76, an endophyte from a halophyte.</title>
        <authorList>
            <person name="Sun J.-Q."/>
        </authorList>
    </citation>
    <scope>NUCLEOTIDE SEQUENCE [LARGE SCALE GENOMIC DNA]</scope>
    <source>
        <strain evidence="2 3">CGMCC 1.15917</strain>
    </source>
</reference>
<evidence type="ECO:0000313" key="3">
    <source>
        <dbReference type="Proteomes" id="UP000784880"/>
    </source>
</evidence>
<name>A0ABS6JED2_9BACI</name>
<dbReference type="Proteomes" id="UP000784880">
    <property type="component" value="Unassembled WGS sequence"/>
</dbReference>
<comment type="similarity">
    <text evidence="1">Belongs to the bacterial ribosomal protein bL33 family.</text>
</comment>
<protein>
    <recommendedName>
        <fullName evidence="1">Large ribosomal subunit protein bL33</fullName>
    </recommendedName>
</protein>
<keyword evidence="1 2" id="KW-0689">Ribosomal protein</keyword>
<gene>
    <name evidence="1 2" type="primary">rpmG</name>
    <name evidence="2" type="ORF">KS419_03600</name>
</gene>
<dbReference type="GO" id="GO:0005840">
    <property type="term" value="C:ribosome"/>
    <property type="evidence" value="ECO:0007669"/>
    <property type="project" value="UniProtKB-KW"/>
</dbReference>
<keyword evidence="3" id="KW-1185">Reference proteome</keyword>
<dbReference type="NCBIfam" id="NF001764">
    <property type="entry name" value="PRK00504.1"/>
    <property type="match status" value="1"/>
</dbReference>
<dbReference type="EMBL" id="JAHQCS010000048">
    <property type="protein sequence ID" value="MBU9710825.1"/>
    <property type="molecule type" value="Genomic_DNA"/>
</dbReference>
<dbReference type="Pfam" id="PF00471">
    <property type="entry name" value="Ribosomal_L33"/>
    <property type="match status" value="1"/>
</dbReference>
<dbReference type="InterPro" id="IPR001705">
    <property type="entry name" value="Ribosomal_bL33"/>
</dbReference>
<sequence>MSQKVVLACEHCKSRNYTTNKTEQIRTTRIHIKKYCRTCGKHTKHVETK</sequence>
<dbReference type="NCBIfam" id="TIGR01023">
    <property type="entry name" value="rpmG_bact"/>
    <property type="match status" value="1"/>
</dbReference>
<organism evidence="2 3">
    <name type="scientific">Evansella tamaricis</name>
    <dbReference type="NCBI Taxonomy" id="2069301"/>
    <lineage>
        <taxon>Bacteria</taxon>
        <taxon>Bacillati</taxon>
        <taxon>Bacillota</taxon>
        <taxon>Bacilli</taxon>
        <taxon>Bacillales</taxon>
        <taxon>Bacillaceae</taxon>
        <taxon>Evansella</taxon>
    </lineage>
</organism>
<dbReference type="RefSeq" id="WP_217064716.1">
    <property type="nucleotide sequence ID" value="NZ_JBHUEC010000046.1"/>
</dbReference>
<comment type="caution">
    <text evidence="2">The sequence shown here is derived from an EMBL/GenBank/DDBJ whole genome shotgun (WGS) entry which is preliminary data.</text>
</comment>
<accession>A0ABS6JED2</accession>
<proteinExistence type="inferred from homology"/>
<evidence type="ECO:0000313" key="2">
    <source>
        <dbReference type="EMBL" id="MBU9710825.1"/>
    </source>
</evidence>
<dbReference type="HAMAP" id="MF_00294">
    <property type="entry name" value="Ribosomal_bL33"/>
    <property type="match status" value="1"/>
</dbReference>
<keyword evidence="1" id="KW-0687">Ribonucleoprotein</keyword>
<evidence type="ECO:0000256" key="1">
    <source>
        <dbReference type="HAMAP-Rule" id="MF_00294"/>
    </source>
</evidence>